<dbReference type="AlphaFoldDB" id="A0A517MV76"/>
<reference evidence="1 2" key="1">
    <citation type="submission" date="2019-02" db="EMBL/GenBank/DDBJ databases">
        <title>Deep-cultivation of Planctomycetes and their phenomic and genomic characterization uncovers novel biology.</title>
        <authorList>
            <person name="Wiegand S."/>
            <person name="Jogler M."/>
            <person name="Boedeker C."/>
            <person name="Pinto D."/>
            <person name="Vollmers J."/>
            <person name="Rivas-Marin E."/>
            <person name="Kohn T."/>
            <person name="Peeters S.H."/>
            <person name="Heuer A."/>
            <person name="Rast P."/>
            <person name="Oberbeckmann S."/>
            <person name="Bunk B."/>
            <person name="Jeske O."/>
            <person name="Meyerdierks A."/>
            <person name="Storesund J.E."/>
            <person name="Kallscheuer N."/>
            <person name="Luecker S."/>
            <person name="Lage O.M."/>
            <person name="Pohl T."/>
            <person name="Merkel B.J."/>
            <person name="Hornburger P."/>
            <person name="Mueller R.-W."/>
            <person name="Bruemmer F."/>
            <person name="Labrenz M."/>
            <person name="Spormann A.M."/>
            <person name="Op den Camp H."/>
            <person name="Overmann J."/>
            <person name="Amann R."/>
            <person name="Jetten M.S.M."/>
            <person name="Mascher T."/>
            <person name="Medema M.H."/>
            <person name="Devos D.P."/>
            <person name="Kaster A.-K."/>
            <person name="Ovreas L."/>
            <person name="Rohde M."/>
            <person name="Galperin M.Y."/>
            <person name="Jogler C."/>
        </authorList>
    </citation>
    <scope>NUCLEOTIDE SEQUENCE [LARGE SCALE GENOMIC DNA]</scope>
    <source>
        <strain evidence="1 2">HG15A2</strain>
    </source>
</reference>
<dbReference type="Proteomes" id="UP000319852">
    <property type="component" value="Chromosome"/>
</dbReference>
<gene>
    <name evidence="1" type="ORF">HG15A2_20640</name>
</gene>
<accession>A0A517MV76</accession>
<dbReference type="InterPro" id="IPR044399">
    <property type="entry name" value="Mb-like_M"/>
</dbReference>
<dbReference type="SUPFAM" id="SSF46458">
    <property type="entry name" value="Globin-like"/>
    <property type="match status" value="1"/>
</dbReference>
<dbReference type="EMBL" id="CP036263">
    <property type="protein sequence ID" value="QDS98779.1"/>
    <property type="molecule type" value="Genomic_DNA"/>
</dbReference>
<dbReference type="GO" id="GO:0019825">
    <property type="term" value="F:oxygen binding"/>
    <property type="evidence" value="ECO:0007669"/>
    <property type="project" value="InterPro"/>
</dbReference>
<dbReference type="InterPro" id="IPR009050">
    <property type="entry name" value="Globin-like_sf"/>
</dbReference>
<dbReference type="GO" id="GO:0020037">
    <property type="term" value="F:heme binding"/>
    <property type="evidence" value="ECO:0007669"/>
    <property type="project" value="InterPro"/>
</dbReference>
<protein>
    <recommendedName>
        <fullName evidence="3">Globin</fullName>
    </recommendedName>
</protein>
<evidence type="ECO:0000313" key="1">
    <source>
        <dbReference type="EMBL" id="QDS98779.1"/>
    </source>
</evidence>
<evidence type="ECO:0000313" key="2">
    <source>
        <dbReference type="Proteomes" id="UP000319852"/>
    </source>
</evidence>
<dbReference type="KEGG" id="amob:HG15A2_20640"/>
<name>A0A517MV76_9BACT</name>
<dbReference type="Gene3D" id="1.10.490.10">
    <property type="entry name" value="Globins"/>
    <property type="match status" value="1"/>
</dbReference>
<keyword evidence="2" id="KW-1185">Reference proteome</keyword>
<dbReference type="InterPro" id="IPR012292">
    <property type="entry name" value="Globin/Proto"/>
</dbReference>
<organism evidence="1 2">
    <name type="scientific">Adhaeretor mobilis</name>
    <dbReference type="NCBI Taxonomy" id="1930276"/>
    <lineage>
        <taxon>Bacteria</taxon>
        <taxon>Pseudomonadati</taxon>
        <taxon>Planctomycetota</taxon>
        <taxon>Planctomycetia</taxon>
        <taxon>Pirellulales</taxon>
        <taxon>Lacipirellulaceae</taxon>
        <taxon>Adhaeretor</taxon>
    </lineage>
</organism>
<dbReference type="CDD" id="cd01040">
    <property type="entry name" value="Mb-like"/>
    <property type="match status" value="1"/>
</dbReference>
<sequence length="163" mass="18598">MLCDNNEVRPRPQTVALAINGITRNGVGPVLPSELDAVTSSYHRCLSSEKFIDTFYKFFLAKSEEVAQKFIATDFDHQKLMLRESLLMMVMFSRDPVGVRDEMAKLAKRHDRTGVDIPARLYALWLDSLCEAVQEHDPEFSEDVGHKWRAAMEPGIDFIISKH</sequence>
<proteinExistence type="predicted"/>
<evidence type="ECO:0008006" key="3">
    <source>
        <dbReference type="Google" id="ProtNLM"/>
    </source>
</evidence>